<reference evidence="3 4" key="1">
    <citation type="submission" date="2020-07" db="EMBL/GenBank/DDBJ databases">
        <authorList>
            <person name="Sun Q."/>
        </authorList>
    </citation>
    <scope>NUCLEOTIDE SEQUENCE [LARGE SCALE GENOMIC DNA]</scope>
    <source>
        <strain evidence="3 4">CGMCC 1.13654</strain>
    </source>
</reference>
<feature type="signal peptide" evidence="2">
    <location>
        <begin position="1"/>
        <end position="37"/>
    </location>
</feature>
<proteinExistence type="predicted"/>
<keyword evidence="4" id="KW-1185">Reference proteome</keyword>
<evidence type="ECO:0000313" key="3">
    <source>
        <dbReference type="EMBL" id="MBA2934973.1"/>
    </source>
</evidence>
<evidence type="ECO:0000313" key="4">
    <source>
        <dbReference type="Proteomes" id="UP000570166"/>
    </source>
</evidence>
<comment type="caution">
    <text evidence="3">The sequence shown here is derived from an EMBL/GenBank/DDBJ whole genome shotgun (WGS) entry which is preliminary data.</text>
</comment>
<accession>A0A838L660</accession>
<dbReference type="AlphaFoldDB" id="A0A838L660"/>
<gene>
    <name evidence="3" type="ORF">HZF05_12775</name>
</gene>
<dbReference type="EMBL" id="JACEIB010000007">
    <property type="protein sequence ID" value="MBA2934973.1"/>
    <property type="molecule type" value="Genomic_DNA"/>
</dbReference>
<feature type="region of interest" description="Disordered" evidence="1">
    <location>
        <begin position="86"/>
        <end position="114"/>
    </location>
</feature>
<keyword evidence="2" id="KW-0732">Signal</keyword>
<evidence type="ECO:0000256" key="2">
    <source>
        <dbReference type="SAM" id="SignalP"/>
    </source>
</evidence>
<evidence type="ECO:0000256" key="1">
    <source>
        <dbReference type="SAM" id="MobiDB-lite"/>
    </source>
</evidence>
<dbReference type="RefSeq" id="WP_160366741.1">
    <property type="nucleotide sequence ID" value="NZ_JACEIB010000007.1"/>
</dbReference>
<protein>
    <submittedName>
        <fullName evidence="3">Uncharacterized protein</fullName>
    </submittedName>
</protein>
<sequence length="114" mass="11978">MLAISVNRLPLRLGPAAARLAALVAALSLAAPSIAQGATAVIVPPPPPAPAPSAPAYPYPVYPLPGWVHPDGMRCEQDRLLTDRTPCGAQTEAQQLPPCQQDRLLTDRTPCTKP</sequence>
<name>A0A838L660_9SPHN</name>
<feature type="chain" id="PRO_5032908204" evidence="2">
    <location>
        <begin position="38"/>
        <end position="114"/>
    </location>
</feature>
<organism evidence="3 4">
    <name type="scientific">Sphingomonas chungangi</name>
    <dbReference type="NCBI Taxonomy" id="2683589"/>
    <lineage>
        <taxon>Bacteria</taxon>
        <taxon>Pseudomonadati</taxon>
        <taxon>Pseudomonadota</taxon>
        <taxon>Alphaproteobacteria</taxon>
        <taxon>Sphingomonadales</taxon>
        <taxon>Sphingomonadaceae</taxon>
        <taxon>Sphingomonas</taxon>
    </lineage>
</organism>
<dbReference type="Proteomes" id="UP000570166">
    <property type="component" value="Unassembled WGS sequence"/>
</dbReference>